<dbReference type="Pfam" id="PF00462">
    <property type="entry name" value="Glutaredoxin"/>
    <property type="match status" value="1"/>
</dbReference>
<evidence type="ECO:0000313" key="3">
    <source>
        <dbReference type="Proteomes" id="UP001601059"/>
    </source>
</evidence>
<organism evidence="2 3">
    <name type="scientific">Cytobacillus spartinae</name>
    <dbReference type="NCBI Taxonomy" id="3299023"/>
    <lineage>
        <taxon>Bacteria</taxon>
        <taxon>Bacillati</taxon>
        <taxon>Bacillota</taxon>
        <taxon>Bacilli</taxon>
        <taxon>Bacillales</taxon>
        <taxon>Bacillaceae</taxon>
        <taxon>Cytobacillus</taxon>
    </lineage>
</organism>
<dbReference type="CDD" id="cd02976">
    <property type="entry name" value="NrdH"/>
    <property type="match status" value="1"/>
</dbReference>
<gene>
    <name evidence="2" type="ORF">ACFYKX_20985</name>
</gene>
<evidence type="ECO:0000313" key="2">
    <source>
        <dbReference type="EMBL" id="MFE8703059.1"/>
    </source>
</evidence>
<protein>
    <submittedName>
        <fullName evidence="2">Glutaredoxin family protein</fullName>
    </submittedName>
</protein>
<dbReference type="Gene3D" id="3.40.30.10">
    <property type="entry name" value="Glutaredoxin"/>
    <property type="match status" value="1"/>
</dbReference>
<dbReference type="EMBL" id="JBIACK010000013">
    <property type="protein sequence ID" value="MFE8703059.1"/>
    <property type="molecule type" value="Genomic_DNA"/>
</dbReference>
<name>A0ABW6KH33_9BACI</name>
<proteinExistence type="predicted"/>
<reference evidence="2 3" key="1">
    <citation type="submission" date="2024-08" db="EMBL/GenBank/DDBJ databases">
        <title>Two novel Cytobacillus novel species.</title>
        <authorList>
            <person name="Liu G."/>
        </authorList>
    </citation>
    <scope>NUCLEOTIDE SEQUENCE [LARGE SCALE GENOMIC DNA]</scope>
    <source>
        <strain evidence="2 3">FJAT-54145</strain>
    </source>
</reference>
<dbReference type="Proteomes" id="UP001601059">
    <property type="component" value="Unassembled WGS sequence"/>
</dbReference>
<dbReference type="InterPro" id="IPR036249">
    <property type="entry name" value="Thioredoxin-like_sf"/>
</dbReference>
<dbReference type="SUPFAM" id="SSF52833">
    <property type="entry name" value="Thioredoxin-like"/>
    <property type="match status" value="1"/>
</dbReference>
<dbReference type="PROSITE" id="PS51354">
    <property type="entry name" value="GLUTAREDOXIN_2"/>
    <property type="match status" value="1"/>
</dbReference>
<sequence>MKKEILMELYTRPTCSDCQEAKKFLASNHINYVDKDVSRNEELEQDMRKIAGNRIVPLFVFYQTGLFGRKKLLKHFTGYENNREEIHEWLFKKSLF</sequence>
<keyword evidence="3" id="KW-1185">Reference proteome</keyword>
<dbReference type="InterPro" id="IPR002109">
    <property type="entry name" value="Glutaredoxin"/>
</dbReference>
<comment type="caution">
    <text evidence="2">The sequence shown here is derived from an EMBL/GenBank/DDBJ whole genome shotgun (WGS) entry which is preliminary data.</text>
</comment>
<feature type="domain" description="Glutaredoxin" evidence="1">
    <location>
        <begin position="8"/>
        <end position="57"/>
    </location>
</feature>
<accession>A0ABW6KH33</accession>
<evidence type="ECO:0000259" key="1">
    <source>
        <dbReference type="Pfam" id="PF00462"/>
    </source>
</evidence>
<dbReference type="RefSeq" id="WP_389363274.1">
    <property type="nucleotide sequence ID" value="NZ_JBIACK010000013.1"/>
</dbReference>